<feature type="region of interest" description="Disordered" evidence="1">
    <location>
        <begin position="333"/>
        <end position="361"/>
    </location>
</feature>
<evidence type="ECO:0000256" key="1">
    <source>
        <dbReference type="SAM" id="MobiDB-lite"/>
    </source>
</evidence>
<feature type="compositionally biased region" description="Low complexity" evidence="1">
    <location>
        <begin position="576"/>
        <end position="594"/>
    </location>
</feature>
<feature type="compositionally biased region" description="Low complexity" evidence="1">
    <location>
        <begin position="614"/>
        <end position="627"/>
    </location>
</feature>
<dbReference type="STRING" id="195883.A0A482WM16"/>
<feature type="region of interest" description="Disordered" evidence="1">
    <location>
        <begin position="294"/>
        <end position="313"/>
    </location>
</feature>
<gene>
    <name evidence="2" type="ORF">LSTR_LSTR015112</name>
</gene>
<feature type="compositionally biased region" description="Polar residues" evidence="1">
    <location>
        <begin position="526"/>
        <end position="539"/>
    </location>
</feature>
<dbReference type="InParanoid" id="A0A482WM16"/>
<evidence type="ECO:0000313" key="3">
    <source>
        <dbReference type="Proteomes" id="UP000291343"/>
    </source>
</evidence>
<dbReference type="EMBL" id="QKKF02032188">
    <property type="protein sequence ID" value="RZF34262.1"/>
    <property type="molecule type" value="Genomic_DNA"/>
</dbReference>
<protein>
    <submittedName>
        <fullName evidence="2">Uncharacterized protein</fullName>
    </submittedName>
</protein>
<dbReference type="OrthoDB" id="308383at2759"/>
<dbReference type="AlphaFoldDB" id="A0A482WM16"/>
<feature type="compositionally biased region" description="Polar residues" evidence="1">
    <location>
        <begin position="452"/>
        <end position="462"/>
    </location>
</feature>
<organism evidence="2 3">
    <name type="scientific">Laodelphax striatellus</name>
    <name type="common">Small brown planthopper</name>
    <name type="synonym">Delphax striatella</name>
    <dbReference type="NCBI Taxonomy" id="195883"/>
    <lineage>
        <taxon>Eukaryota</taxon>
        <taxon>Metazoa</taxon>
        <taxon>Ecdysozoa</taxon>
        <taxon>Arthropoda</taxon>
        <taxon>Hexapoda</taxon>
        <taxon>Insecta</taxon>
        <taxon>Pterygota</taxon>
        <taxon>Neoptera</taxon>
        <taxon>Paraneoptera</taxon>
        <taxon>Hemiptera</taxon>
        <taxon>Auchenorrhyncha</taxon>
        <taxon>Fulgoroidea</taxon>
        <taxon>Delphacidae</taxon>
        <taxon>Criomorphinae</taxon>
        <taxon>Laodelphax</taxon>
    </lineage>
</organism>
<feature type="compositionally biased region" description="Polar residues" evidence="1">
    <location>
        <begin position="15"/>
        <end position="27"/>
    </location>
</feature>
<proteinExistence type="predicted"/>
<comment type="caution">
    <text evidence="2">The sequence shown here is derived from an EMBL/GenBank/DDBJ whole genome shotgun (WGS) entry which is preliminary data.</text>
</comment>
<name>A0A482WM16_LAOST</name>
<feature type="compositionally biased region" description="Low complexity" evidence="1">
    <location>
        <begin position="479"/>
        <end position="495"/>
    </location>
</feature>
<keyword evidence="3" id="KW-1185">Reference proteome</keyword>
<feature type="compositionally biased region" description="Basic and acidic residues" evidence="1">
    <location>
        <begin position="563"/>
        <end position="575"/>
    </location>
</feature>
<feature type="compositionally biased region" description="Basic and acidic residues" evidence="1">
    <location>
        <begin position="467"/>
        <end position="478"/>
    </location>
</feature>
<feature type="compositionally biased region" description="Basic and acidic residues" evidence="1">
    <location>
        <begin position="193"/>
        <end position="203"/>
    </location>
</feature>
<evidence type="ECO:0000313" key="2">
    <source>
        <dbReference type="EMBL" id="RZF34262.1"/>
    </source>
</evidence>
<feature type="compositionally biased region" description="Basic and acidic residues" evidence="1">
    <location>
        <begin position="508"/>
        <end position="525"/>
    </location>
</feature>
<dbReference type="Proteomes" id="UP000291343">
    <property type="component" value="Unassembled WGS sequence"/>
</dbReference>
<sequence length="677" mass="74392">MAKKKKSFDDPRMSSGHSSAPDSQFDANDSFNKQLYIQNCKDESMSHVQEGSLNIDSSNNVEGEEIIMMADNLFLTGADNEVIINNVEYQEEVPSSQSQAHKELMPDDIQQIVLGDLESVTVGRHENVAHDEQHSWHANSEEESIICDAMEVDSESHIEDDDPSSRQDANQAKSFDGVHSCDDSMSEGEESFSDQRRSKRGSDAQRTAEYLQVESGIITISRESDYESSDESNSEPDMVAQCADSISAVLGFSDRTIFSVNIAKDNSDDDASVVDGDIKPNVEECTVITEEINDVEKGKGDSTPVNSMNDADGCDEVSSTVKIYSYSDNFKVEQDELDYEPDSDKFEPESDKFEPELEPDCLKVESNPISYENEGLLFKDEPKPDVLYDDSKSGVLKNEQKLDSLEDESKPDSLEGVEVFEKPTTHLQKLDSFEDEPKPDSLGGGEHFDKPTSLSQDVSSSDMVCEVELKQEKIEVSKPKTVAVSKTKSSTQKSSPGEATKKPRARKQSLEGKKKGGRTQDKEQSINESKVISSSQSTGSDDKKSKELPSKPEGENASFDAKAVIEEEKSSEFRSRSGSTDTTGSESGSSSSCRRSSRIKKPLVGIKPAVVSATDDSMPSPSRSTSSLMNQPSPVSTFSSTAMPEQGFDADKPVKVKSRWRRTSELEMGTRHLSSSS</sequence>
<feature type="compositionally biased region" description="Polar residues" evidence="1">
    <location>
        <begin position="628"/>
        <end position="643"/>
    </location>
</feature>
<feature type="region of interest" description="Disordered" evidence="1">
    <location>
        <begin position="373"/>
        <end position="677"/>
    </location>
</feature>
<feature type="region of interest" description="Disordered" evidence="1">
    <location>
        <begin position="154"/>
        <end position="236"/>
    </location>
</feature>
<reference evidence="2 3" key="1">
    <citation type="journal article" date="2017" name="Gigascience">
        <title>Genome sequence of the small brown planthopper, Laodelphax striatellus.</title>
        <authorList>
            <person name="Zhu J."/>
            <person name="Jiang F."/>
            <person name="Wang X."/>
            <person name="Yang P."/>
            <person name="Bao Y."/>
            <person name="Zhao W."/>
            <person name="Wang W."/>
            <person name="Lu H."/>
            <person name="Wang Q."/>
            <person name="Cui N."/>
            <person name="Li J."/>
            <person name="Chen X."/>
            <person name="Luo L."/>
            <person name="Yu J."/>
            <person name="Kang L."/>
            <person name="Cui F."/>
        </authorList>
    </citation>
    <scope>NUCLEOTIDE SEQUENCE [LARGE SCALE GENOMIC DNA]</scope>
    <source>
        <strain evidence="2">Lst14</strain>
    </source>
</reference>
<feature type="compositionally biased region" description="Basic and acidic residues" evidence="1">
    <location>
        <begin position="342"/>
        <end position="361"/>
    </location>
</feature>
<accession>A0A482WM16</accession>
<feature type="region of interest" description="Disordered" evidence="1">
    <location>
        <begin position="1"/>
        <end position="27"/>
    </location>
</feature>
<feature type="compositionally biased region" description="Basic and acidic residues" evidence="1">
    <location>
        <begin position="540"/>
        <end position="554"/>
    </location>
</feature>
<feature type="compositionally biased region" description="Basic and acidic residues" evidence="1">
    <location>
        <begin position="377"/>
        <end position="439"/>
    </location>
</feature>
<feature type="non-terminal residue" evidence="2">
    <location>
        <position position="677"/>
    </location>
</feature>